<dbReference type="SMART" id="SM01381">
    <property type="entry name" value="7TM_GPCR_Srsx"/>
    <property type="match status" value="1"/>
</dbReference>
<feature type="transmembrane region" description="Helical" evidence="11">
    <location>
        <begin position="58"/>
        <end position="80"/>
    </location>
</feature>
<feature type="transmembrane region" description="Helical" evidence="11">
    <location>
        <begin position="100"/>
        <end position="119"/>
    </location>
</feature>
<evidence type="ECO:0000313" key="14">
    <source>
        <dbReference type="Proteomes" id="UP001159405"/>
    </source>
</evidence>
<proteinExistence type="inferred from homology"/>
<evidence type="ECO:0000256" key="10">
    <source>
        <dbReference type="RuleBase" id="RU000688"/>
    </source>
</evidence>
<feature type="transmembrane region" description="Helical" evidence="11">
    <location>
        <begin position="708"/>
        <end position="728"/>
    </location>
</feature>
<evidence type="ECO:0000259" key="12">
    <source>
        <dbReference type="PROSITE" id="PS50262"/>
    </source>
</evidence>
<feature type="transmembrane region" description="Helical" evidence="11">
    <location>
        <begin position="553"/>
        <end position="574"/>
    </location>
</feature>
<feature type="domain" description="G-protein coupled receptors family 1 profile" evidence="12">
    <location>
        <begin position="363"/>
        <end position="607"/>
    </location>
</feature>
<dbReference type="PROSITE" id="PS00237">
    <property type="entry name" value="G_PROTEIN_RECEP_F1_1"/>
    <property type="match status" value="3"/>
</dbReference>
<feature type="domain" description="G-protein coupled receptors family 1 profile" evidence="12">
    <location>
        <begin position="686"/>
        <end position="930"/>
    </location>
</feature>
<feature type="transmembrane region" description="Helical" evidence="11">
    <location>
        <begin position="789"/>
        <end position="809"/>
    </location>
</feature>
<feature type="transmembrane region" description="Helical" evidence="11">
    <location>
        <begin position="423"/>
        <end position="445"/>
    </location>
</feature>
<feature type="transmembrane region" description="Helical" evidence="11">
    <location>
        <begin position="876"/>
        <end position="897"/>
    </location>
</feature>
<evidence type="ECO:0000256" key="9">
    <source>
        <dbReference type="ARBA" id="ARBA00023224"/>
    </source>
</evidence>
<comment type="similarity">
    <text evidence="10">Belongs to the G-protein coupled receptor 1 family.</text>
</comment>
<organism evidence="13 14">
    <name type="scientific">Porites lobata</name>
    <dbReference type="NCBI Taxonomy" id="104759"/>
    <lineage>
        <taxon>Eukaryota</taxon>
        <taxon>Metazoa</taxon>
        <taxon>Cnidaria</taxon>
        <taxon>Anthozoa</taxon>
        <taxon>Hexacorallia</taxon>
        <taxon>Scleractinia</taxon>
        <taxon>Fungiina</taxon>
        <taxon>Poritidae</taxon>
        <taxon>Porites</taxon>
    </lineage>
</organism>
<evidence type="ECO:0000256" key="3">
    <source>
        <dbReference type="ARBA" id="ARBA00022692"/>
    </source>
</evidence>
<feature type="transmembrane region" description="Helical" evidence="11">
    <location>
        <begin position="466"/>
        <end position="486"/>
    </location>
</feature>
<feature type="domain" description="G-protein coupled receptors family 1 profile" evidence="12">
    <location>
        <begin position="36"/>
        <end position="281"/>
    </location>
</feature>
<dbReference type="PANTHER" id="PTHR24246:SF27">
    <property type="entry name" value="ADENOSINE RECEPTOR, ISOFORM A"/>
    <property type="match status" value="1"/>
</dbReference>
<keyword evidence="5 10" id="KW-0297">G-protein coupled receptor</keyword>
<feature type="transmembrane region" description="Helical" evidence="11">
    <location>
        <begin position="815"/>
        <end position="833"/>
    </location>
</feature>
<keyword evidence="6 11" id="KW-0472">Membrane</keyword>
<protein>
    <recommendedName>
        <fullName evidence="12">G-protein coupled receptors family 1 profile domain-containing protein</fullName>
    </recommendedName>
</protein>
<dbReference type="PANTHER" id="PTHR24246">
    <property type="entry name" value="OLFACTORY RECEPTOR AND ADENOSINE RECEPTOR"/>
    <property type="match status" value="1"/>
</dbReference>
<evidence type="ECO:0000313" key="13">
    <source>
        <dbReference type="EMBL" id="CAH3173498.1"/>
    </source>
</evidence>
<evidence type="ECO:0000256" key="8">
    <source>
        <dbReference type="ARBA" id="ARBA00023180"/>
    </source>
</evidence>
<dbReference type="CDD" id="cd00637">
    <property type="entry name" value="7tm_classA_rhodopsin-like"/>
    <property type="match status" value="3"/>
</dbReference>
<feature type="transmembrane region" description="Helical" evidence="11">
    <location>
        <begin position="165"/>
        <end position="184"/>
    </location>
</feature>
<keyword evidence="9 10" id="KW-0807">Transducer</keyword>
<evidence type="ECO:0000256" key="2">
    <source>
        <dbReference type="ARBA" id="ARBA00022475"/>
    </source>
</evidence>
<feature type="transmembrane region" description="Helical" evidence="11">
    <location>
        <begin position="492"/>
        <end position="516"/>
    </location>
</feature>
<evidence type="ECO:0000256" key="6">
    <source>
        <dbReference type="ARBA" id="ARBA00023136"/>
    </source>
</evidence>
<dbReference type="InterPro" id="IPR017452">
    <property type="entry name" value="GPCR_Rhodpsn_7TM"/>
</dbReference>
<gene>
    <name evidence="13" type="ORF">PLOB_00014217</name>
</gene>
<name>A0ABN8R2D0_9CNID</name>
<feature type="transmembrane region" description="Helical" evidence="11">
    <location>
        <begin position="140"/>
        <end position="159"/>
    </location>
</feature>
<dbReference type="EMBL" id="CALNXK010000182">
    <property type="protein sequence ID" value="CAH3173498.1"/>
    <property type="molecule type" value="Genomic_DNA"/>
</dbReference>
<feature type="transmembrane region" description="Helical" evidence="11">
    <location>
        <begin position="385"/>
        <end position="411"/>
    </location>
</feature>
<sequence>MSLIGEYPCSNATVPTVLSFTTASVSALISIVAIVGNSLVLLAVFLDPYKNLRSPFNYFVANLAFADLLVGIGIAPMSVIYHVSEGLKSRLKPEIHEYLFFSYFTVCNASLFGLIILGVDRYVSVSYPLFYMVWLDRWKAFLISAIAWVISALLSLMYFQFGLNIYRFVFANVAIIVTFAVLIVTNAKILRIFQEQARRWEDLHDSTEENIAKKRALEWEKKMTKALVIVLVVFLACFLPSCVCIYIINLCSTCNCVFINWIRDVQFYLVMANSGINPIVYPCRMQNYRLAIKGILSCELRRGQLMRNVSESRIITATTEPLEEVENMSFLGKYSCGNTTVPICLSFSTAVCSTLISIVATVGNSFVVLAVFLNPNKDLQSPFNYLVVNLSIADLAVGLITAPLSAVYHFFQGLDIIDQSLRGTMRVSFFISCTASIVSLSALALDRYVAITYPLFYRSNPNTKRSLLVAIGVWMVSILLSMIYFAVGYNKFLFIVANTALVVTFVVLLFTSVKIFKFLRAQVKQWDNLHDSSEENLAKKQAIKREKKITKTLVIMLLFFLASYLPSCICIYIINFCSNCDCVSIMWLKDIQFVVMMTNSGVNPFVYAWRLENFRKAFKSILTCQAFLKLRSLTQVSTLTTDGSLNTNTGDTIKSEYPCDNTTAPTYLSFSTACCSALIAFIATVGNFLVILAVILNPCKDLRSPFNYFVANLSFADLVVGLIVAPLSVAYHVMEGVSHRNQYLEDTLHVGFFISCTASLLSLAALAVDRYAAITYPLFYRSKLNPVRTFLASLAVWIVSISLSVFYFVVGYNKFRFIFANTVVAVTFFVLLFTNSKIFNFLRVQVNEWDNLHNTTEENLAKKRAIKWEKKITKTLVIVLLLFLACYLPSCICIYIINFCASCHCVFIHWVRDIQFVLVMANSAVNPFVYALRLENFRKAFRSILTCRACLRRLRSISINLTQLSTLSTDEPSNSNAAGGQADVC</sequence>
<dbReference type="InterPro" id="IPR000276">
    <property type="entry name" value="GPCR_Rhodpsn"/>
</dbReference>
<keyword evidence="7 10" id="KW-0675">Receptor</keyword>
<keyword evidence="14" id="KW-1185">Reference proteome</keyword>
<keyword evidence="2" id="KW-1003">Cell membrane</keyword>
<dbReference type="PROSITE" id="PS50262">
    <property type="entry name" value="G_PROTEIN_RECEP_F1_2"/>
    <property type="match status" value="3"/>
</dbReference>
<evidence type="ECO:0000256" key="11">
    <source>
        <dbReference type="SAM" id="Phobius"/>
    </source>
</evidence>
<keyword evidence="4 11" id="KW-1133">Transmembrane helix</keyword>
<feature type="transmembrane region" description="Helical" evidence="11">
    <location>
        <begin position="226"/>
        <end position="248"/>
    </location>
</feature>
<dbReference type="SUPFAM" id="SSF81321">
    <property type="entry name" value="Family A G protein-coupled receptor-like"/>
    <property type="match status" value="3"/>
</dbReference>
<comment type="caution">
    <text evidence="13">The sequence shown here is derived from an EMBL/GenBank/DDBJ whole genome shotgun (WGS) entry which is preliminary data.</text>
</comment>
<dbReference type="Pfam" id="PF00001">
    <property type="entry name" value="7tm_1"/>
    <property type="match status" value="4"/>
</dbReference>
<feature type="transmembrane region" description="Helical" evidence="11">
    <location>
        <begin position="354"/>
        <end position="373"/>
    </location>
</feature>
<evidence type="ECO:0000256" key="7">
    <source>
        <dbReference type="ARBA" id="ARBA00023170"/>
    </source>
</evidence>
<feature type="transmembrane region" description="Helical" evidence="11">
    <location>
        <begin position="677"/>
        <end position="696"/>
    </location>
</feature>
<evidence type="ECO:0000256" key="5">
    <source>
        <dbReference type="ARBA" id="ARBA00023040"/>
    </source>
</evidence>
<feature type="transmembrane region" description="Helical" evidence="11">
    <location>
        <begin position="20"/>
        <end position="46"/>
    </location>
</feature>
<comment type="subcellular location">
    <subcellularLocation>
        <location evidence="1">Cell membrane</location>
        <topology evidence="1">Multi-pass membrane protein</topology>
    </subcellularLocation>
</comment>
<dbReference type="Gene3D" id="1.20.1070.10">
    <property type="entry name" value="Rhodopsin 7-helix transmembrane proteins"/>
    <property type="match status" value="3"/>
</dbReference>
<dbReference type="PRINTS" id="PR00237">
    <property type="entry name" value="GPCRRHODOPSN"/>
</dbReference>
<keyword evidence="8" id="KW-0325">Glycoprotein</keyword>
<reference evidence="13 14" key="1">
    <citation type="submission" date="2022-05" db="EMBL/GenBank/DDBJ databases">
        <authorList>
            <consortium name="Genoscope - CEA"/>
            <person name="William W."/>
        </authorList>
    </citation>
    <scope>NUCLEOTIDE SEQUENCE [LARGE SCALE GENOMIC DNA]</scope>
</reference>
<evidence type="ECO:0000256" key="1">
    <source>
        <dbReference type="ARBA" id="ARBA00004651"/>
    </source>
</evidence>
<evidence type="ECO:0000256" key="4">
    <source>
        <dbReference type="ARBA" id="ARBA00022989"/>
    </source>
</evidence>
<keyword evidence="3 10" id="KW-0812">Transmembrane</keyword>
<feature type="transmembrane region" description="Helical" evidence="11">
    <location>
        <begin position="748"/>
        <end position="768"/>
    </location>
</feature>
<accession>A0ABN8R2D0</accession>
<dbReference type="Proteomes" id="UP001159405">
    <property type="component" value="Unassembled WGS sequence"/>
</dbReference>